<organism evidence="1 2">
    <name type="scientific">Streptacidiphilus jeojiensis</name>
    <dbReference type="NCBI Taxonomy" id="3229225"/>
    <lineage>
        <taxon>Bacteria</taxon>
        <taxon>Bacillati</taxon>
        <taxon>Actinomycetota</taxon>
        <taxon>Actinomycetes</taxon>
        <taxon>Kitasatosporales</taxon>
        <taxon>Streptomycetaceae</taxon>
        <taxon>Streptacidiphilus</taxon>
    </lineage>
</organism>
<name>A0ABV6XY78_9ACTN</name>
<evidence type="ECO:0000313" key="2">
    <source>
        <dbReference type="Proteomes" id="UP001592581"/>
    </source>
</evidence>
<dbReference type="Proteomes" id="UP001592581">
    <property type="component" value="Unassembled WGS sequence"/>
</dbReference>
<comment type="caution">
    <text evidence="1">The sequence shown here is derived from an EMBL/GenBank/DDBJ whole genome shotgun (WGS) entry which is preliminary data.</text>
</comment>
<dbReference type="SUPFAM" id="SSF81606">
    <property type="entry name" value="PP2C-like"/>
    <property type="match status" value="1"/>
</dbReference>
<proteinExistence type="predicted"/>
<sequence length="131" mass="13752">MTSTPTNIGHRKPLGWRLPCLPLLTTDHNLAAYLTKSAREAAEVPVTALADFAQITLGLAIPATVGGVFLRAGGQLILTSDGIHDFVSSETIEALVREHHAAPQSLAEALVSAIEPDADGQRDDATAVFVS</sequence>
<gene>
    <name evidence="1" type="ORF">ABUW04_32155</name>
</gene>
<dbReference type="EMBL" id="JBEUKS010000014">
    <property type="protein sequence ID" value="MFC1442912.1"/>
    <property type="molecule type" value="Genomic_DNA"/>
</dbReference>
<evidence type="ECO:0000313" key="1">
    <source>
        <dbReference type="EMBL" id="MFC1442912.1"/>
    </source>
</evidence>
<keyword evidence="2" id="KW-1185">Reference proteome</keyword>
<dbReference type="Gene3D" id="3.60.40.10">
    <property type="entry name" value="PPM-type phosphatase domain"/>
    <property type="match status" value="1"/>
</dbReference>
<reference evidence="1 2" key="1">
    <citation type="submission" date="2024-06" db="EMBL/GenBank/DDBJ databases">
        <authorList>
            <person name="Lee S.D."/>
        </authorList>
    </citation>
    <scope>NUCLEOTIDE SEQUENCE [LARGE SCALE GENOMIC DNA]</scope>
    <source>
        <strain evidence="1 2">N1-10</strain>
    </source>
</reference>
<evidence type="ECO:0008006" key="3">
    <source>
        <dbReference type="Google" id="ProtNLM"/>
    </source>
</evidence>
<protein>
    <recommendedName>
        <fullName evidence="3">PPM-type phosphatase domain-containing protein</fullName>
    </recommendedName>
</protein>
<dbReference type="InterPro" id="IPR036457">
    <property type="entry name" value="PPM-type-like_dom_sf"/>
</dbReference>
<accession>A0ABV6XY78</accession>
<dbReference type="RefSeq" id="WP_380568009.1">
    <property type="nucleotide sequence ID" value="NZ_JBEUKS010000014.1"/>
</dbReference>